<evidence type="ECO:0000313" key="2">
    <source>
        <dbReference type="EMBL" id="OAB27264.1"/>
    </source>
</evidence>
<feature type="transmembrane region" description="Helical" evidence="1">
    <location>
        <begin position="35"/>
        <end position="53"/>
    </location>
</feature>
<organism evidence="2 3">
    <name type="scientific">Flavobacterium fryxellicola</name>
    <dbReference type="NCBI Taxonomy" id="249352"/>
    <lineage>
        <taxon>Bacteria</taxon>
        <taxon>Pseudomonadati</taxon>
        <taxon>Bacteroidota</taxon>
        <taxon>Flavobacteriia</taxon>
        <taxon>Flavobacteriales</taxon>
        <taxon>Flavobacteriaceae</taxon>
        <taxon>Flavobacterium</taxon>
    </lineage>
</organism>
<sequence>MLYVENIFFSFILYVILTYKTLLIMALFIKYLENYIIPFMVLLTVFLALILLLKRIRYERNKPLKESISNKAETFLTEMILSKPNSEKFRTKLSLFKKEIPLHKSWCKEMIINDMIRFKRSLKGKVSKQITIFYQGLHLDKYSEGLIRDFRSFYKCEGFFHYQALEYKKGRSLIKTYLKHPNIVIQSNANMAYISLSENHMESFLELSAGISQLNMIKIMDILHEKKIPIPKNIDQWLKTTNASVINLGLKIMVFYNYRSSAKEIIELIQIEDNSIKKEAIIAIRELFLIEAKEDLVRIFDQVTPELKIEIIETLKVIGDESILSFLENIICYETNKDLKLKAVDCLNEIDKTGLDVLATQDYDTSKMTKHVRAIYI</sequence>
<proteinExistence type="predicted"/>
<feature type="transmembrane region" description="Helical" evidence="1">
    <location>
        <begin position="7"/>
        <end position="29"/>
    </location>
</feature>
<comment type="caution">
    <text evidence="2">The sequence shown here is derived from an EMBL/GenBank/DDBJ whole genome shotgun (WGS) entry which is preliminary data.</text>
</comment>
<dbReference type="AlphaFoldDB" id="A0A167WDN4"/>
<name>A0A167WDN4_9FLAO</name>
<dbReference type="EMBL" id="LVJE01000019">
    <property type="protein sequence ID" value="OAB27264.1"/>
    <property type="molecule type" value="Genomic_DNA"/>
</dbReference>
<keyword evidence="1" id="KW-0812">Transmembrane</keyword>
<evidence type="ECO:0000256" key="1">
    <source>
        <dbReference type="SAM" id="Phobius"/>
    </source>
</evidence>
<accession>A0A167WDN4</accession>
<keyword evidence="3" id="KW-1185">Reference proteome</keyword>
<gene>
    <name evidence="2" type="ORF">FBFR_12050</name>
</gene>
<protein>
    <recommendedName>
        <fullName evidence="4">HEAT repeat domain-containing protein</fullName>
    </recommendedName>
</protein>
<reference evidence="2 3" key="1">
    <citation type="submission" date="2016-03" db="EMBL/GenBank/DDBJ databases">
        <title>Draft genome sequence of Flavobacterium fryxellicola DSM 16209.</title>
        <authorList>
            <person name="Shin S.-K."/>
            <person name="Yi H."/>
        </authorList>
    </citation>
    <scope>NUCLEOTIDE SEQUENCE [LARGE SCALE GENOMIC DNA]</scope>
    <source>
        <strain evidence="2 3">DSM 16209</strain>
    </source>
</reference>
<dbReference type="Proteomes" id="UP000077164">
    <property type="component" value="Unassembled WGS sequence"/>
</dbReference>
<keyword evidence="1" id="KW-0472">Membrane</keyword>
<keyword evidence="1" id="KW-1133">Transmembrane helix</keyword>
<dbReference type="STRING" id="249352.SAMN05444395_10492"/>
<evidence type="ECO:0000313" key="3">
    <source>
        <dbReference type="Proteomes" id="UP000077164"/>
    </source>
</evidence>
<evidence type="ECO:0008006" key="4">
    <source>
        <dbReference type="Google" id="ProtNLM"/>
    </source>
</evidence>